<dbReference type="InterPro" id="IPR006600">
    <property type="entry name" value="HTH_CenpB_DNA-bd_dom"/>
</dbReference>
<name>A0A9N9JB93_9GLOM</name>
<dbReference type="Pfam" id="PF03221">
    <property type="entry name" value="HTH_Tnp_Tc5"/>
    <property type="match status" value="1"/>
</dbReference>
<accession>A0A9N9JB93</accession>
<organism evidence="3 4">
    <name type="scientific">Dentiscutata erythropus</name>
    <dbReference type="NCBI Taxonomy" id="1348616"/>
    <lineage>
        <taxon>Eukaryota</taxon>
        <taxon>Fungi</taxon>
        <taxon>Fungi incertae sedis</taxon>
        <taxon>Mucoromycota</taxon>
        <taxon>Glomeromycotina</taxon>
        <taxon>Glomeromycetes</taxon>
        <taxon>Diversisporales</taxon>
        <taxon>Gigasporaceae</taxon>
        <taxon>Dentiscutata</taxon>
    </lineage>
</organism>
<evidence type="ECO:0000256" key="1">
    <source>
        <dbReference type="ARBA" id="ARBA00023125"/>
    </source>
</evidence>
<dbReference type="Pfam" id="PF03184">
    <property type="entry name" value="DDE_1"/>
    <property type="match status" value="1"/>
</dbReference>
<dbReference type="EMBL" id="CAJVPY010019683">
    <property type="protein sequence ID" value="CAG8772519.1"/>
    <property type="molecule type" value="Genomic_DNA"/>
</dbReference>
<dbReference type="OrthoDB" id="125347at2759"/>
<keyword evidence="1" id="KW-0238">DNA-binding</keyword>
<dbReference type="AlphaFoldDB" id="A0A9N9JB93"/>
<reference evidence="3" key="1">
    <citation type="submission" date="2021-06" db="EMBL/GenBank/DDBJ databases">
        <authorList>
            <person name="Kallberg Y."/>
            <person name="Tangrot J."/>
            <person name="Rosling A."/>
        </authorList>
    </citation>
    <scope>NUCLEOTIDE SEQUENCE</scope>
    <source>
        <strain evidence="3">MA453B</strain>
    </source>
</reference>
<dbReference type="InterPro" id="IPR009057">
    <property type="entry name" value="Homeodomain-like_sf"/>
</dbReference>
<dbReference type="GO" id="GO:0003677">
    <property type="term" value="F:DNA binding"/>
    <property type="evidence" value="ECO:0007669"/>
    <property type="project" value="UniProtKB-KW"/>
</dbReference>
<comment type="caution">
    <text evidence="3">The sequence shown here is derived from an EMBL/GenBank/DDBJ whole genome shotgun (WGS) entry which is preliminary data.</text>
</comment>
<dbReference type="Proteomes" id="UP000789405">
    <property type="component" value="Unassembled WGS sequence"/>
</dbReference>
<feature type="non-terminal residue" evidence="3">
    <location>
        <position position="328"/>
    </location>
</feature>
<dbReference type="PROSITE" id="PS51253">
    <property type="entry name" value="HTH_CENPB"/>
    <property type="match status" value="1"/>
</dbReference>
<dbReference type="InterPro" id="IPR004875">
    <property type="entry name" value="DDE_SF_endonuclease_dom"/>
</dbReference>
<dbReference type="Gene3D" id="1.10.10.60">
    <property type="entry name" value="Homeodomain-like"/>
    <property type="match status" value="1"/>
</dbReference>
<sequence length="328" mass="38506">QNVFSKRKDKTTLTNKQRQDIITYKSKHPNISNVELVDWVKKEFKLDVHPSTIGCLIKNKEDIEKKAKTFAQMLEIPNFKFLQSWLYKFKKRHKLGWVKKHEEDVSMDDTKKKKDLEQLILALCANADGTDKIKIFVIGVNRNGLGIKYDASHKAWITTILFQKWLKEFDLKMAGRKIILLLDSAKLLDKYKAEKYEKINVLDAIRFIARAWREVTPETICNCFQYTGIFPDTQDNEESFEYINYPEEKDIYEVLSDKEILDLATNLEPENKSAKDNNSTEMRQISHQEALNAVEILEQYIVQNDFSEIIQAKHDEALLKLQKEIRKL</sequence>
<feature type="domain" description="HTH CENPB-type" evidence="2">
    <location>
        <begin position="20"/>
        <end position="99"/>
    </location>
</feature>
<evidence type="ECO:0000313" key="3">
    <source>
        <dbReference type="EMBL" id="CAG8772519.1"/>
    </source>
</evidence>
<keyword evidence="4" id="KW-1185">Reference proteome</keyword>
<dbReference type="PANTHER" id="PTHR19303">
    <property type="entry name" value="TRANSPOSON"/>
    <property type="match status" value="1"/>
</dbReference>
<dbReference type="SUPFAM" id="SSF46689">
    <property type="entry name" value="Homeodomain-like"/>
    <property type="match status" value="1"/>
</dbReference>
<dbReference type="GO" id="GO:0005634">
    <property type="term" value="C:nucleus"/>
    <property type="evidence" value="ECO:0007669"/>
    <property type="project" value="TreeGrafter"/>
</dbReference>
<dbReference type="InterPro" id="IPR050863">
    <property type="entry name" value="CenT-Element_Derived"/>
</dbReference>
<evidence type="ECO:0000313" key="4">
    <source>
        <dbReference type="Proteomes" id="UP000789405"/>
    </source>
</evidence>
<gene>
    <name evidence="3" type="ORF">DERYTH_LOCUS18819</name>
</gene>
<evidence type="ECO:0000259" key="2">
    <source>
        <dbReference type="PROSITE" id="PS51253"/>
    </source>
</evidence>
<protein>
    <submittedName>
        <fullName evidence="3">23865_t:CDS:1</fullName>
    </submittedName>
</protein>
<dbReference type="PANTHER" id="PTHR19303:SF73">
    <property type="entry name" value="PROTEIN PDC2"/>
    <property type="match status" value="1"/>
</dbReference>
<proteinExistence type="predicted"/>